<dbReference type="GO" id="GO:0030690">
    <property type="term" value="C:Noc1p-Noc2p complex"/>
    <property type="evidence" value="ECO:0007669"/>
    <property type="project" value="TreeGrafter"/>
</dbReference>
<dbReference type="KEGG" id="tpal:117649345"/>
<organism evidence="6">
    <name type="scientific">Thrips palmi</name>
    <name type="common">Melon thrips</name>
    <dbReference type="NCBI Taxonomy" id="161013"/>
    <lineage>
        <taxon>Eukaryota</taxon>
        <taxon>Metazoa</taxon>
        <taxon>Ecdysozoa</taxon>
        <taxon>Arthropoda</taxon>
        <taxon>Hexapoda</taxon>
        <taxon>Insecta</taxon>
        <taxon>Pterygota</taxon>
        <taxon>Neoptera</taxon>
        <taxon>Paraneoptera</taxon>
        <taxon>Thysanoptera</taxon>
        <taxon>Terebrantia</taxon>
        <taxon>Thripoidea</taxon>
        <taxon>Thripidae</taxon>
        <taxon>Thrips</taxon>
    </lineage>
</organism>
<gene>
    <name evidence="6" type="primary">LOC117649345</name>
</gene>
<dbReference type="InterPro" id="IPR005343">
    <property type="entry name" value="Noc2"/>
</dbReference>
<comment type="subcellular location">
    <subcellularLocation>
        <location evidence="1">Nucleus</location>
    </subcellularLocation>
</comment>
<dbReference type="Pfam" id="PF03715">
    <property type="entry name" value="Noc2"/>
    <property type="match status" value="1"/>
</dbReference>
<feature type="compositionally biased region" description="Basic residues" evidence="4">
    <location>
        <begin position="779"/>
        <end position="798"/>
    </location>
</feature>
<dbReference type="GO" id="GO:0042393">
    <property type="term" value="F:histone binding"/>
    <property type="evidence" value="ECO:0007669"/>
    <property type="project" value="TreeGrafter"/>
</dbReference>
<feature type="compositionally biased region" description="Acidic residues" evidence="4">
    <location>
        <begin position="757"/>
        <end position="775"/>
    </location>
</feature>
<dbReference type="FunCoup" id="A0A6P8ZRT2">
    <property type="interactions" value="1367"/>
</dbReference>
<sequence>MKKKASKVVKNATAKSKKLKDMSVDDFMQSFGEGASDSGSEDEQDHAPQPQAQGKSKSVNGVNGNHAQSSDEDENDDSAEEEDAGDGESGEDEELDGEEESGDDEELDEEEVSGEDEELDGEEDSGDDEGEENDSGGEDDEEDAADSEADSGDEMMVGSKHKKSLNKLKDLDPEFYKYLQENDKKLLQFNASDSESESEADGDEQVHRPGKLDSDESDFEGGDDDDDEDDDDSSPKKRSGTVTLKMVEKWRASLQSEKSVQTISDAVEAFHAALMRVAPEDERSACAYKVDGSAVFNAVVQMCVLDLLPALRRYLNLSEVSLNFTNPAKCKRWSKVKTLLRSYVTDLLQLLQGVASVNISTVVLKHLHQMTPFVVCFSVVTKQFVKRMINLWSTGEETVRVVAFMCLLRATSLQKNTLLDQTLRHMYLAYVQNTKFISPNTLPGISFMRRSLAEMFLLDENVSYQHAFMYIRQLAIHLRNAITLQKKEATQSVNNWQFFSSLALWVEVLGASNKTALQPLLYPVVQIIVGAIKLTPTAQYFPQRFHAVRLLVNLSKSTGIFIPVLPFLLEILNSYDFNKKHTKVSMKPLDFSCILRVSKTQQQENGFKDAVIENIYSLLLESLSNDSQSVAFPDLALPTIFQIREFQKKCKVANYTRKFRQILEKIEENSKFIEIERKTAAFKLSDTKAIEDWETAVRVKGTPLEKFCTSWMKMNAAREAKLKKDTIDISENLPKINRNLKRKKGSAEGPVTLLPSDDSDSDGADFGDDDDDDEEVAKKPRGKRGKKTSAGAKKKVKISHSQNDDDDGAADVVEDMNLSEW</sequence>
<keyword evidence="3" id="KW-0539">Nucleus</keyword>
<feature type="compositionally biased region" description="Acidic residues" evidence="4">
    <location>
        <begin position="70"/>
        <end position="153"/>
    </location>
</feature>
<evidence type="ECO:0000256" key="1">
    <source>
        <dbReference type="ARBA" id="ARBA00004123"/>
    </source>
</evidence>
<comment type="similarity">
    <text evidence="2">Belongs to the NOC2 family.</text>
</comment>
<feature type="compositionally biased region" description="Acidic residues" evidence="4">
    <location>
        <begin position="804"/>
        <end position="814"/>
    </location>
</feature>
<evidence type="ECO:0000256" key="3">
    <source>
        <dbReference type="ARBA" id="ARBA00023242"/>
    </source>
</evidence>
<dbReference type="Proteomes" id="UP000515158">
    <property type="component" value="Unplaced"/>
</dbReference>
<dbReference type="InParanoid" id="A0A6P8ZRT2"/>
<proteinExistence type="inferred from homology"/>
<feature type="compositionally biased region" description="Acidic residues" evidence="4">
    <location>
        <begin position="194"/>
        <end position="203"/>
    </location>
</feature>
<dbReference type="GO" id="GO:0003714">
    <property type="term" value="F:transcription corepressor activity"/>
    <property type="evidence" value="ECO:0007669"/>
    <property type="project" value="TreeGrafter"/>
</dbReference>
<reference evidence="6" key="1">
    <citation type="submission" date="2025-08" db="UniProtKB">
        <authorList>
            <consortium name="RefSeq"/>
        </authorList>
    </citation>
    <scope>IDENTIFICATION</scope>
    <source>
        <tissue evidence="6">Total insect</tissue>
    </source>
</reference>
<evidence type="ECO:0000256" key="4">
    <source>
        <dbReference type="SAM" id="MobiDB-lite"/>
    </source>
</evidence>
<name>A0A6P8ZRT2_THRPL</name>
<keyword evidence="5" id="KW-1185">Reference proteome</keyword>
<protein>
    <submittedName>
        <fullName evidence="6">Nucleolar complex protein 2 homolog</fullName>
    </submittedName>
</protein>
<dbReference type="AlphaFoldDB" id="A0A6P8ZRT2"/>
<dbReference type="PANTHER" id="PTHR12687:SF4">
    <property type="entry name" value="NUCLEOLAR COMPLEX PROTEIN 2 HOMOLOG"/>
    <property type="match status" value="1"/>
</dbReference>
<dbReference type="OrthoDB" id="10266662at2759"/>
<dbReference type="GO" id="GO:0030691">
    <property type="term" value="C:Noc2p-Noc3p complex"/>
    <property type="evidence" value="ECO:0007669"/>
    <property type="project" value="TreeGrafter"/>
</dbReference>
<dbReference type="PANTHER" id="PTHR12687">
    <property type="entry name" value="NUCLEOLAR COMPLEX 2 AND RAD4-RELATED"/>
    <property type="match status" value="1"/>
</dbReference>
<dbReference type="GO" id="GO:0000122">
    <property type="term" value="P:negative regulation of transcription by RNA polymerase II"/>
    <property type="evidence" value="ECO:0007669"/>
    <property type="project" value="TreeGrafter"/>
</dbReference>
<dbReference type="RefSeq" id="XP_034247894.1">
    <property type="nucleotide sequence ID" value="XM_034392003.1"/>
</dbReference>
<dbReference type="CTD" id="35386"/>
<feature type="compositionally biased region" description="Basic and acidic residues" evidence="4">
    <location>
        <begin position="204"/>
        <end position="214"/>
    </location>
</feature>
<evidence type="ECO:0000313" key="6">
    <source>
        <dbReference type="RefSeq" id="XP_034247894.1"/>
    </source>
</evidence>
<dbReference type="InterPro" id="IPR016024">
    <property type="entry name" value="ARM-type_fold"/>
</dbReference>
<dbReference type="GO" id="GO:0005730">
    <property type="term" value="C:nucleolus"/>
    <property type="evidence" value="ECO:0007669"/>
    <property type="project" value="TreeGrafter"/>
</dbReference>
<evidence type="ECO:0000313" key="5">
    <source>
        <dbReference type="Proteomes" id="UP000515158"/>
    </source>
</evidence>
<feature type="compositionally biased region" description="Acidic residues" evidence="4">
    <location>
        <begin position="215"/>
        <end position="232"/>
    </location>
</feature>
<dbReference type="GO" id="GO:0042273">
    <property type="term" value="P:ribosomal large subunit biogenesis"/>
    <property type="evidence" value="ECO:0007669"/>
    <property type="project" value="TreeGrafter"/>
</dbReference>
<accession>A0A6P8ZRT2</accession>
<feature type="region of interest" description="Disordered" evidence="4">
    <location>
        <begin position="1"/>
        <end position="169"/>
    </location>
</feature>
<evidence type="ECO:0000256" key="2">
    <source>
        <dbReference type="ARBA" id="ARBA00005907"/>
    </source>
</evidence>
<dbReference type="GeneID" id="117649345"/>
<dbReference type="GO" id="GO:0005654">
    <property type="term" value="C:nucleoplasm"/>
    <property type="evidence" value="ECO:0007669"/>
    <property type="project" value="TreeGrafter"/>
</dbReference>
<feature type="region of interest" description="Disordered" evidence="4">
    <location>
        <begin position="187"/>
        <end position="240"/>
    </location>
</feature>
<dbReference type="SUPFAM" id="SSF48371">
    <property type="entry name" value="ARM repeat"/>
    <property type="match status" value="1"/>
</dbReference>
<feature type="compositionally biased region" description="Polar residues" evidence="4">
    <location>
        <begin position="50"/>
        <end position="68"/>
    </location>
</feature>
<feature type="region of interest" description="Disordered" evidence="4">
    <location>
        <begin position="740"/>
        <end position="821"/>
    </location>
</feature>